<evidence type="ECO:0000256" key="1">
    <source>
        <dbReference type="ARBA" id="ARBA00022737"/>
    </source>
</evidence>
<dbReference type="PANTHER" id="PTHR24203:SF45">
    <property type="entry name" value="ANKYRIN REPEAT DOMAIN 6"/>
    <property type="match status" value="1"/>
</dbReference>
<name>A0A7R9SV04_9CHLO</name>
<protein>
    <submittedName>
        <fullName evidence="4">Uncharacterized protein</fullName>
    </submittedName>
</protein>
<dbReference type="PROSITE" id="PS50088">
    <property type="entry name" value="ANK_REPEAT"/>
    <property type="match status" value="5"/>
</dbReference>
<feature type="repeat" description="ANK" evidence="3">
    <location>
        <begin position="52"/>
        <end position="84"/>
    </location>
</feature>
<sequence length="259" mass="28167">MDESEFMDAASNGNVKTLERILQEVCPNIARARAVSLETALEQTCNFHYGLMDYTPLHAACDQGQIETVAFLLKSRAQHMLTDKNGSQPLHVACGKGFPEIVQMLVNSGASLIHKDTLMGDLPIHWAASKGHVEVIKVLVQAGADLKAVNKEGWSPIHRAAFTGHHQALEYMINKNGPIDSQTLHGDTPLHLAARNNFLDAVHVLAAKCGARKNICNNDGLLAEEATHNESVRAIIRGEVKEMPKSAAQDPLAFILSGR</sequence>
<accession>A0A7R9SV04</accession>
<dbReference type="SUPFAM" id="SSF48403">
    <property type="entry name" value="Ankyrin repeat"/>
    <property type="match status" value="1"/>
</dbReference>
<reference evidence="4" key="1">
    <citation type="submission" date="2021-01" db="EMBL/GenBank/DDBJ databases">
        <authorList>
            <person name="Corre E."/>
            <person name="Pelletier E."/>
            <person name="Niang G."/>
            <person name="Scheremetjew M."/>
            <person name="Finn R."/>
            <person name="Kale V."/>
            <person name="Holt S."/>
            <person name="Cochrane G."/>
            <person name="Meng A."/>
            <person name="Brown T."/>
            <person name="Cohen L."/>
        </authorList>
    </citation>
    <scope>NUCLEOTIDE SEQUENCE</scope>
    <source>
        <strain evidence="4">CCMP720</strain>
    </source>
</reference>
<keyword evidence="1" id="KW-0677">Repeat</keyword>
<evidence type="ECO:0000256" key="3">
    <source>
        <dbReference type="PROSITE-ProRule" id="PRU00023"/>
    </source>
</evidence>
<dbReference type="InterPro" id="IPR002110">
    <property type="entry name" value="Ankyrin_rpt"/>
</dbReference>
<evidence type="ECO:0000313" key="4">
    <source>
        <dbReference type="EMBL" id="CAD8215848.1"/>
    </source>
</evidence>
<dbReference type="PANTHER" id="PTHR24203">
    <property type="entry name" value="ANKYRIN REPEAT FAMILY PROTEIN"/>
    <property type="match status" value="1"/>
</dbReference>
<feature type="repeat" description="ANK" evidence="3">
    <location>
        <begin position="152"/>
        <end position="184"/>
    </location>
</feature>
<organism evidence="4">
    <name type="scientific">Polyblepharides amylifera</name>
    <dbReference type="NCBI Taxonomy" id="1486889"/>
    <lineage>
        <taxon>Eukaryota</taxon>
        <taxon>Viridiplantae</taxon>
        <taxon>Chlorophyta</taxon>
        <taxon>Pyramimonadophyceae</taxon>
        <taxon>Pyramimonadales</taxon>
        <taxon>Polyblepharidaceae</taxon>
        <taxon>Polyblepharides</taxon>
    </lineage>
</organism>
<dbReference type="Pfam" id="PF12796">
    <property type="entry name" value="Ank_2"/>
    <property type="match status" value="2"/>
</dbReference>
<keyword evidence="2 3" id="KW-0040">ANK repeat</keyword>
<dbReference type="Gene3D" id="1.25.40.20">
    <property type="entry name" value="Ankyrin repeat-containing domain"/>
    <property type="match status" value="2"/>
</dbReference>
<proteinExistence type="predicted"/>
<evidence type="ECO:0000256" key="2">
    <source>
        <dbReference type="ARBA" id="ARBA00023043"/>
    </source>
</evidence>
<feature type="repeat" description="ANK" evidence="3">
    <location>
        <begin position="85"/>
        <end position="117"/>
    </location>
</feature>
<gene>
    <name evidence="4" type="ORF">PAMY1081_LOCUS122</name>
</gene>
<dbReference type="InterPro" id="IPR036770">
    <property type="entry name" value="Ankyrin_rpt-contain_sf"/>
</dbReference>
<dbReference type="AlphaFoldDB" id="A0A7R9SV04"/>
<feature type="repeat" description="ANK" evidence="3">
    <location>
        <begin position="185"/>
        <end position="218"/>
    </location>
</feature>
<dbReference type="EMBL" id="HBDV01000189">
    <property type="protein sequence ID" value="CAD8215848.1"/>
    <property type="molecule type" value="Transcribed_RNA"/>
</dbReference>
<dbReference type="PROSITE" id="PS50297">
    <property type="entry name" value="ANK_REP_REGION"/>
    <property type="match status" value="4"/>
</dbReference>
<feature type="repeat" description="ANK" evidence="3">
    <location>
        <begin position="119"/>
        <end position="151"/>
    </location>
</feature>
<dbReference type="PRINTS" id="PR01415">
    <property type="entry name" value="ANKYRIN"/>
</dbReference>
<dbReference type="SMART" id="SM00248">
    <property type="entry name" value="ANK"/>
    <property type="match status" value="6"/>
</dbReference>